<comment type="caution">
    <text evidence="1">The sequence shown here is derived from an EMBL/GenBank/DDBJ whole genome shotgun (WGS) entry which is preliminary data.</text>
</comment>
<dbReference type="AlphaFoldDB" id="X1MLL8"/>
<evidence type="ECO:0000313" key="1">
    <source>
        <dbReference type="EMBL" id="GAI07279.1"/>
    </source>
</evidence>
<dbReference type="GO" id="GO:0006508">
    <property type="term" value="P:proteolysis"/>
    <property type="evidence" value="ECO:0007669"/>
    <property type="project" value="InterPro"/>
</dbReference>
<dbReference type="EMBL" id="BARV01007387">
    <property type="protein sequence ID" value="GAI07279.1"/>
    <property type="molecule type" value="Genomic_DNA"/>
</dbReference>
<dbReference type="Pfam" id="PF03577">
    <property type="entry name" value="Peptidase_C69"/>
    <property type="match status" value="1"/>
</dbReference>
<gene>
    <name evidence="1" type="ORF">S06H3_15050</name>
</gene>
<sequence>VGGALVEEFGYVSSGRTYCIADPNEAWLMSVVRGKHWVAQRVPDDQIVAIPNFYVINEIDLADTNNYLGSSDIIDYAIQRGWYDTLSSIPFNFSHAYGAPTSFSSIHNIARRWSAVNILSGNLYDINDTLAFSFIPQNNVSVQALISVLRNHYEGTVYETTGNPHNNPKMTICSSTNQNGFVAQLRNWLPAEIGSVLWLAPRRPCTQPFIPWYCGIDSIAEGYARNDYQTALEEHFETTENIYEHVPTLAFWAFVEFADSIGNDYENTIVEVNENIYTYFEQILFADQASLGSAMQYVLPDETYPNSSTRAPPTL</sequence>
<dbReference type="GO" id="GO:0070004">
    <property type="term" value="F:cysteine-type exopeptidase activity"/>
    <property type="evidence" value="ECO:0007669"/>
    <property type="project" value="InterPro"/>
</dbReference>
<reference evidence="1" key="1">
    <citation type="journal article" date="2014" name="Front. Microbiol.">
        <title>High frequency of phylogenetically diverse reductive dehalogenase-homologous genes in deep subseafloor sedimentary metagenomes.</title>
        <authorList>
            <person name="Kawai M."/>
            <person name="Futagami T."/>
            <person name="Toyoda A."/>
            <person name="Takaki Y."/>
            <person name="Nishi S."/>
            <person name="Hori S."/>
            <person name="Arai W."/>
            <person name="Tsubouchi T."/>
            <person name="Morono Y."/>
            <person name="Uchiyama I."/>
            <person name="Ito T."/>
            <person name="Fujiyama A."/>
            <person name="Inagaki F."/>
            <person name="Takami H."/>
        </authorList>
    </citation>
    <scope>NUCLEOTIDE SEQUENCE</scope>
    <source>
        <strain evidence="1">Expedition CK06-06</strain>
    </source>
</reference>
<protein>
    <recommendedName>
        <fullName evidence="2">Dipeptidase</fullName>
    </recommendedName>
</protein>
<dbReference type="PANTHER" id="PTHR12994:SF17">
    <property type="entry name" value="LD30995P"/>
    <property type="match status" value="1"/>
</dbReference>
<proteinExistence type="predicted"/>
<dbReference type="GO" id="GO:0016805">
    <property type="term" value="F:dipeptidase activity"/>
    <property type="evidence" value="ECO:0007669"/>
    <property type="project" value="InterPro"/>
</dbReference>
<organism evidence="1">
    <name type="scientific">marine sediment metagenome</name>
    <dbReference type="NCBI Taxonomy" id="412755"/>
    <lineage>
        <taxon>unclassified sequences</taxon>
        <taxon>metagenomes</taxon>
        <taxon>ecological metagenomes</taxon>
    </lineage>
</organism>
<dbReference type="InterPro" id="IPR005322">
    <property type="entry name" value="Peptidase_C69"/>
</dbReference>
<accession>X1MLL8</accession>
<feature type="non-terminal residue" evidence="1">
    <location>
        <position position="1"/>
    </location>
</feature>
<name>X1MLL8_9ZZZZ</name>
<evidence type="ECO:0008006" key="2">
    <source>
        <dbReference type="Google" id="ProtNLM"/>
    </source>
</evidence>
<dbReference type="PANTHER" id="PTHR12994">
    <property type="entry name" value="SECERNIN"/>
    <property type="match status" value="1"/>
</dbReference>